<dbReference type="CDD" id="cd07034">
    <property type="entry name" value="TPP_PYR_PFOR_IOR-alpha_like"/>
    <property type="match status" value="1"/>
</dbReference>
<dbReference type="InterPro" id="IPR019752">
    <property type="entry name" value="Pyrv/ketoisovalerate_OxRed_cat"/>
</dbReference>
<evidence type="ECO:0000259" key="3">
    <source>
        <dbReference type="Pfam" id="PF01855"/>
    </source>
</evidence>
<keyword evidence="5" id="KW-1185">Reference proteome</keyword>
<dbReference type="SUPFAM" id="SSF52922">
    <property type="entry name" value="TK C-terminal domain-like"/>
    <property type="match status" value="1"/>
</dbReference>
<dbReference type="NCBIfam" id="TIGR03710">
    <property type="entry name" value="OAFO_sf"/>
    <property type="match status" value="1"/>
</dbReference>
<dbReference type="Proteomes" id="UP000249818">
    <property type="component" value="Chromosome BARAN1"/>
</dbReference>
<dbReference type="PANTHER" id="PTHR32154">
    <property type="entry name" value="PYRUVATE-FLAVODOXIN OXIDOREDUCTASE-RELATED"/>
    <property type="match status" value="1"/>
</dbReference>
<dbReference type="InterPro" id="IPR002869">
    <property type="entry name" value="Pyrv_flavodox_OxRed_cen"/>
</dbReference>
<dbReference type="InterPro" id="IPR002880">
    <property type="entry name" value="Pyrv_Fd/Flavodoxin_OxRdtase_N"/>
</dbReference>
<accession>A0A2X3KYF4</accession>
<dbReference type="EMBL" id="LS483254">
    <property type="protein sequence ID" value="SQD92546.1"/>
    <property type="molecule type" value="Genomic_DNA"/>
</dbReference>
<evidence type="ECO:0000256" key="1">
    <source>
        <dbReference type="ARBA" id="ARBA00023002"/>
    </source>
</evidence>
<proteinExistence type="predicted"/>
<dbReference type="OrthoDB" id="9794954at2"/>
<reference evidence="5" key="1">
    <citation type="submission" date="2018-05" db="EMBL/GenBank/DDBJ databases">
        <authorList>
            <person name="Hao L."/>
        </authorList>
    </citation>
    <scope>NUCLEOTIDE SEQUENCE [LARGE SCALE GENOMIC DNA]</scope>
</reference>
<dbReference type="FunFam" id="3.40.50.970:FF:000022">
    <property type="entry name" value="2-oxoglutarate ferredoxin oxidoreductase alpha subunit"/>
    <property type="match status" value="1"/>
</dbReference>
<dbReference type="Pfam" id="PF01558">
    <property type="entry name" value="POR"/>
    <property type="match status" value="1"/>
</dbReference>
<dbReference type="GO" id="GO:0006979">
    <property type="term" value="P:response to oxidative stress"/>
    <property type="evidence" value="ECO:0007669"/>
    <property type="project" value="TreeGrafter"/>
</dbReference>
<feature type="domain" description="Pyruvate flavodoxin/ferredoxin oxidoreductase pyrimidine binding" evidence="3">
    <location>
        <begin position="194"/>
        <end position="431"/>
    </location>
</feature>
<dbReference type="InterPro" id="IPR022367">
    <property type="entry name" value="2-oxoacid/accept_OxRdtase_asu"/>
</dbReference>
<evidence type="ECO:0000313" key="4">
    <source>
        <dbReference type="EMBL" id="SQD92546.1"/>
    </source>
</evidence>
<dbReference type="KEGG" id="bana:BARAN1_0522"/>
<sequence>MDLVVRIAGAAGQGVQTLGDILARSLFRRGLYVHGELSYHSRIRGGENAFTLRIGDAPVAAPARDADLLLALNEEMFDLYRSHLRAGGRVVADEGVKDDVVTSVPAVRLAREEVGLPIAAGVVLLGAAARLLGLDPGIVGDEVRGAFGEKAEPNLRALALGYEQVRGEVGRLPPPQFGRGEKMLLTGGQAVGAGAIAAGCRFLSSYPMTPGTPVMEFLAHYAAEYGIVVEQAEDEIAAINMALGASYGGARSMVTTSGGGFALMVEGLSLAGMIETPIVIHLGQRPGPATGLPTRTGQENLLFALHAGHGEFPRYLVAPTDPEDAFYLTMRAFELAEEYQVPAIILTDQFVVDSYQVVPALDPARVALRSHVLAADELARMERYDRFSLTPRGVSPRALPGVSGKLVLVDSDEHDAFGRITEDLAIRKAMVEKRLRKGDGLRGEVAPPEVYPAGRLRGKRVLLGWGSTYGAIREAVEILGDEYAHVHLRELCPLRTEELERVWDEADEVVLVEGTATGQMGKWIAAETGLRPRRLVPRYDGRPFTAREIVEGVRG</sequence>
<dbReference type="InterPro" id="IPR029061">
    <property type="entry name" value="THDP-binding"/>
</dbReference>
<gene>
    <name evidence="4" type="ORF">BARAN1_0522</name>
</gene>
<dbReference type="Pfam" id="PF01855">
    <property type="entry name" value="POR_N"/>
    <property type="match status" value="1"/>
</dbReference>
<feature type="domain" description="Pyruvate/ketoisovalerate oxidoreductase catalytic" evidence="2">
    <location>
        <begin position="11"/>
        <end position="163"/>
    </location>
</feature>
<protein>
    <submittedName>
        <fullName evidence="4">Putative 2-oxoglutarate synthase</fullName>
        <ecNumber evidence="4">1.2.7.3</ecNumber>
    </submittedName>
</protein>
<dbReference type="InterPro" id="IPR050722">
    <property type="entry name" value="Pyruvate:ferred/Flavod_OxRd"/>
</dbReference>
<dbReference type="InterPro" id="IPR009014">
    <property type="entry name" value="Transketo_C/PFOR_II"/>
</dbReference>
<dbReference type="RefSeq" id="WP_122030745.1">
    <property type="nucleotide sequence ID" value="NZ_LS483254.1"/>
</dbReference>
<dbReference type="Gene3D" id="3.40.920.10">
    <property type="entry name" value="Pyruvate-ferredoxin oxidoreductase, PFOR, domain III"/>
    <property type="match status" value="1"/>
</dbReference>
<dbReference type="GO" id="GO:0047553">
    <property type="term" value="F:2-oxoglutarate synthase activity"/>
    <property type="evidence" value="ECO:0007669"/>
    <property type="project" value="UniProtKB-EC"/>
</dbReference>
<dbReference type="Gene3D" id="3.40.50.920">
    <property type="match status" value="1"/>
</dbReference>
<dbReference type="SUPFAM" id="SSF53323">
    <property type="entry name" value="Pyruvate-ferredoxin oxidoreductase, PFOR, domain III"/>
    <property type="match status" value="1"/>
</dbReference>
<name>A0A2X3KYF4_9BACT</name>
<dbReference type="Gene3D" id="3.40.50.970">
    <property type="match status" value="1"/>
</dbReference>
<keyword evidence="1 4" id="KW-0560">Oxidoreductase</keyword>
<dbReference type="AlphaFoldDB" id="A0A2X3KYF4"/>
<evidence type="ECO:0000313" key="5">
    <source>
        <dbReference type="Proteomes" id="UP000249818"/>
    </source>
</evidence>
<evidence type="ECO:0000259" key="2">
    <source>
        <dbReference type="Pfam" id="PF01558"/>
    </source>
</evidence>
<organism evidence="4 5">
    <name type="scientific">Candidatus Bipolaricaulis anaerobius</name>
    <dbReference type="NCBI Taxonomy" id="2026885"/>
    <lineage>
        <taxon>Bacteria</taxon>
        <taxon>Candidatus Bipolaricaulota</taxon>
        <taxon>Candidatus Bipolaricaulia</taxon>
        <taxon>Candidatus Bipolaricaulales</taxon>
        <taxon>Candidatus Bipolaricaulaceae</taxon>
        <taxon>Candidatus Bipolaricaulis</taxon>
    </lineage>
</organism>
<dbReference type="EC" id="1.2.7.3" evidence="4"/>
<dbReference type="PANTHER" id="PTHR32154:SF20">
    <property type="entry name" value="2-OXOGLUTARATE OXIDOREDUCTASE SUBUNIT KORA"/>
    <property type="match status" value="1"/>
</dbReference>
<dbReference type="SUPFAM" id="SSF52518">
    <property type="entry name" value="Thiamin diphosphate-binding fold (THDP-binding)"/>
    <property type="match status" value="1"/>
</dbReference>